<proteinExistence type="inferred from homology"/>
<evidence type="ECO:0000256" key="4">
    <source>
        <dbReference type="ARBA" id="ARBA00012546"/>
    </source>
</evidence>
<evidence type="ECO:0000256" key="6">
    <source>
        <dbReference type="ARBA" id="ARBA00023235"/>
    </source>
</evidence>
<protein>
    <recommendedName>
        <fullName evidence="5 7">Uronate isomerase</fullName>
        <ecNumber evidence="4 7">5.3.1.12</ecNumber>
    </recommendedName>
    <alternativeName>
        <fullName evidence="7">Glucuronate isomerase</fullName>
    </alternativeName>
    <alternativeName>
        <fullName evidence="7">Uronic isomerase</fullName>
    </alternativeName>
</protein>
<reference evidence="8" key="1">
    <citation type="submission" date="2023-05" db="EMBL/GenBank/DDBJ databases">
        <title>[olsenella] sp. nov., isolated from a pig farm feces dump.</title>
        <authorList>
            <person name="Chang Y.-H."/>
        </authorList>
    </citation>
    <scope>NUCLEOTIDE SEQUENCE</scope>
    <source>
        <strain evidence="8">YH-ols2217</strain>
    </source>
</reference>
<evidence type="ECO:0000256" key="7">
    <source>
        <dbReference type="HAMAP-Rule" id="MF_00675"/>
    </source>
</evidence>
<gene>
    <name evidence="7 8" type="primary">uxaC</name>
    <name evidence="8" type="ORF">QJ043_09510</name>
</gene>
<accession>A0ABT6ZMM0</accession>
<sequence>MKPFMDDQSFLLTTATAERLYHDVAAGLPIVDYHCHISPAEVWEDRRYENLTQVWLGGDHYKWRLMRANGVDERFITGDASDREKFQEWAETLERCIGNPVYQWAHLELKRYFGYDKPLTGASAQEVWNLAKERLAEPDMSCRGLIERSGVKLLCTTDDPADDLRYHQLLAADPSFSVKVLPACRPDGALRIERSGEFGAYVARVSAASGRTIGSFADFTAALHERYDFFDQMGCRTADHAFESVDWTEADPAEVERVFAAGLAGEPLSGHEVLQYQSAFMAWASREYAERGWVMQLHFGCRRDNNRPMFERLGPDTGYDCIDAPTSTSGLARFLGALQQAGTLPKTVLYSLNPNDNVLIDTVMACFQEAPCAGKLQNGSAWWFNDSETGMRAQMTALAEEGVLGNFIGMLTDSRSFLSYPRHEYFRRVLCSLIGEQVEAGAYPDDPEALARLVRDISYNNAVRYFGFPLKEA</sequence>
<comment type="catalytic activity">
    <reaction evidence="1 7">
        <text>D-glucuronate = D-fructuronate</text>
        <dbReference type="Rhea" id="RHEA:13049"/>
        <dbReference type="ChEBI" id="CHEBI:58720"/>
        <dbReference type="ChEBI" id="CHEBI:59863"/>
        <dbReference type="EC" id="5.3.1.12"/>
    </reaction>
</comment>
<evidence type="ECO:0000313" key="8">
    <source>
        <dbReference type="EMBL" id="MDJ1130311.1"/>
    </source>
</evidence>
<dbReference type="EMBL" id="JASJEX010000005">
    <property type="protein sequence ID" value="MDJ1130311.1"/>
    <property type="molecule type" value="Genomic_DNA"/>
</dbReference>
<dbReference type="GO" id="GO:0008880">
    <property type="term" value="F:glucuronate isomerase activity"/>
    <property type="evidence" value="ECO:0007669"/>
    <property type="project" value="UniProtKB-EC"/>
</dbReference>
<dbReference type="Pfam" id="PF02614">
    <property type="entry name" value="UxaC"/>
    <property type="match status" value="1"/>
</dbReference>
<comment type="similarity">
    <text evidence="3 7">Belongs to the metallo-dependent hydrolases superfamily. Uronate isomerase family.</text>
</comment>
<dbReference type="PANTHER" id="PTHR30068">
    <property type="entry name" value="URONATE ISOMERASE"/>
    <property type="match status" value="1"/>
</dbReference>
<keyword evidence="6 7" id="KW-0413">Isomerase</keyword>
<comment type="catalytic activity">
    <reaction evidence="7">
        <text>aldehydo-D-galacturonate = keto-D-tagaturonate</text>
        <dbReference type="Rhea" id="RHEA:27702"/>
        <dbReference type="ChEBI" id="CHEBI:12952"/>
        <dbReference type="ChEBI" id="CHEBI:17886"/>
    </reaction>
</comment>
<evidence type="ECO:0000256" key="5">
    <source>
        <dbReference type="ARBA" id="ARBA00020555"/>
    </source>
</evidence>
<dbReference type="SUPFAM" id="SSF51556">
    <property type="entry name" value="Metallo-dependent hydrolases"/>
    <property type="match status" value="1"/>
</dbReference>
<dbReference type="EC" id="5.3.1.12" evidence="4 7"/>
<dbReference type="RefSeq" id="WP_283713451.1">
    <property type="nucleotide sequence ID" value="NZ_JASJEW010000004.1"/>
</dbReference>
<evidence type="ECO:0000313" key="9">
    <source>
        <dbReference type="Proteomes" id="UP001431693"/>
    </source>
</evidence>
<dbReference type="HAMAP" id="MF_00675">
    <property type="entry name" value="UxaC"/>
    <property type="match status" value="1"/>
</dbReference>
<comment type="caution">
    <text evidence="8">The sequence shown here is derived from an EMBL/GenBank/DDBJ whole genome shotgun (WGS) entry which is preliminary data.</text>
</comment>
<evidence type="ECO:0000256" key="2">
    <source>
        <dbReference type="ARBA" id="ARBA00004892"/>
    </source>
</evidence>
<dbReference type="Gene3D" id="1.10.2020.10">
    <property type="entry name" value="uronate isomerase, domain 2, chain A"/>
    <property type="match status" value="1"/>
</dbReference>
<dbReference type="InterPro" id="IPR003766">
    <property type="entry name" value="Uronate_isomerase"/>
</dbReference>
<dbReference type="NCBIfam" id="NF002794">
    <property type="entry name" value="PRK02925.1"/>
    <property type="match status" value="1"/>
</dbReference>
<keyword evidence="9" id="KW-1185">Reference proteome</keyword>
<organism evidence="8 9">
    <name type="scientific">Kribbibacterium absianum</name>
    <dbReference type="NCBI Taxonomy" id="3044210"/>
    <lineage>
        <taxon>Bacteria</taxon>
        <taxon>Bacillati</taxon>
        <taxon>Actinomycetota</taxon>
        <taxon>Coriobacteriia</taxon>
        <taxon>Coriobacteriales</taxon>
        <taxon>Kribbibacteriaceae</taxon>
        <taxon>Kribbibacterium</taxon>
    </lineage>
</organism>
<dbReference type="Gene3D" id="3.20.20.140">
    <property type="entry name" value="Metal-dependent hydrolases"/>
    <property type="match status" value="1"/>
</dbReference>
<comment type="pathway">
    <text evidence="2 7">Carbohydrate metabolism; pentose and glucuronate interconversion.</text>
</comment>
<dbReference type="Proteomes" id="UP001431693">
    <property type="component" value="Unassembled WGS sequence"/>
</dbReference>
<dbReference type="PANTHER" id="PTHR30068:SF4">
    <property type="entry name" value="URONATE ISOMERASE"/>
    <property type="match status" value="1"/>
</dbReference>
<dbReference type="InterPro" id="IPR032466">
    <property type="entry name" value="Metal_Hydrolase"/>
</dbReference>
<evidence type="ECO:0000256" key="3">
    <source>
        <dbReference type="ARBA" id="ARBA00008397"/>
    </source>
</evidence>
<evidence type="ECO:0000256" key="1">
    <source>
        <dbReference type="ARBA" id="ARBA00001165"/>
    </source>
</evidence>
<name>A0ABT6ZMM0_9ACTN</name>